<dbReference type="SUPFAM" id="SSF64288">
    <property type="entry name" value="Chorismate lyase-like"/>
    <property type="match status" value="1"/>
</dbReference>
<evidence type="ECO:0000313" key="1">
    <source>
        <dbReference type="EMBL" id="KAF9447504.1"/>
    </source>
</evidence>
<proteinExistence type="predicted"/>
<reference evidence="1" key="1">
    <citation type="submission" date="2020-11" db="EMBL/GenBank/DDBJ databases">
        <authorList>
            <consortium name="DOE Joint Genome Institute"/>
            <person name="Ahrendt S."/>
            <person name="Riley R."/>
            <person name="Andreopoulos W."/>
            <person name="Labutti K."/>
            <person name="Pangilinan J."/>
            <person name="Ruiz-Duenas F.J."/>
            <person name="Barrasa J.M."/>
            <person name="Sanchez-Garcia M."/>
            <person name="Camarero S."/>
            <person name="Miyauchi S."/>
            <person name="Serrano A."/>
            <person name="Linde D."/>
            <person name="Babiker R."/>
            <person name="Drula E."/>
            <person name="Ayuso-Fernandez I."/>
            <person name="Pacheco R."/>
            <person name="Padilla G."/>
            <person name="Ferreira P."/>
            <person name="Barriuso J."/>
            <person name="Kellner H."/>
            <person name="Castanera R."/>
            <person name="Alfaro M."/>
            <person name="Ramirez L."/>
            <person name="Pisabarro A.G."/>
            <person name="Kuo A."/>
            <person name="Tritt A."/>
            <person name="Lipzen A."/>
            <person name="He G."/>
            <person name="Yan M."/>
            <person name="Ng V."/>
            <person name="Cullen D."/>
            <person name="Martin F."/>
            <person name="Rosso M.-N."/>
            <person name="Henrissat B."/>
            <person name="Hibbett D."/>
            <person name="Martinez A.T."/>
            <person name="Grigoriev I.V."/>
        </authorList>
    </citation>
    <scope>NUCLEOTIDE SEQUENCE</scope>
    <source>
        <strain evidence="1">MF-IS2</strain>
    </source>
</reference>
<dbReference type="EMBL" id="MU151196">
    <property type="protein sequence ID" value="KAF9447504.1"/>
    <property type="molecule type" value="Genomic_DNA"/>
</dbReference>
<dbReference type="Gene3D" id="3.40.1410.10">
    <property type="entry name" value="Chorismate lyase-like"/>
    <property type="match status" value="1"/>
</dbReference>
<evidence type="ECO:0000313" key="2">
    <source>
        <dbReference type="Proteomes" id="UP000807342"/>
    </source>
</evidence>
<accession>A0A9P6C3I5</accession>
<comment type="caution">
    <text evidence="1">The sequence shown here is derived from an EMBL/GenBank/DDBJ whole genome shotgun (WGS) entry which is preliminary data.</text>
</comment>
<protein>
    <submittedName>
        <fullName evidence="1">Uncharacterized protein</fullName>
    </submittedName>
</protein>
<gene>
    <name evidence="1" type="ORF">P691DRAFT_731330</name>
</gene>
<organism evidence="1 2">
    <name type="scientific">Macrolepiota fuliginosa MF-IS2</name>
    <dbReference type="NCBI Taxonomy" id="1400762"/>
    <lineage>
        <taxon>Eukaryota</taxon>
        <taxon>Fungi</taxon>
        <taxon>Dikarya</taxon>
        <taxon>Basidiomycota</taxon>
        <taxon>Agaricomycotina</taxon>
        <taxon>Agaricomycetes</taxon>
        <taxon>Agaricomycetidae</taxon>
        <taxon>Agaricales</taxon>
        <taxon>Agaricineae</taxon>
        <taxon>Agaricaceae</taxon>
        <taxon>Macrolepiota</taxon>
    </lineage>
</organism>
<name>A0A9P6C3I5_9AGAR</name>
<dbReference type="AlphaFoldDB" id="A0A9P6C3I5"/>
<dbReference type="InterPro" id="IPR028978">
    <property type="entry name" value="Chorismate_lyase_/UTRA_dom_sf"/>
</dbReference>
<keyword evidence="2" id="KW-1185">Reference proteome</keyword>
<sequence length="232" mass="25689">MAPTYTFTNKTTSVSFTWPSAVTGIERIALSAQGELQRVLSAYFARPISITVVYCRTYWHPAPEAPREPLSLPPPQAIISQASQETPIIQTRQVHLVCSGKIVCTATSTVRITDPTVAHFFLVENYAIGQMFRRIEKLPGFELVSVGIGPYPCEDPDVASWSPASNPDSETEELWRKYKLMAPDFGCEIVEVFPDRDMFISGAAWLDGMSSAPVHLYERLEQYPAGVALMAA</sequence>
<dbReference type="Proteomes" id="UP000807342">
    <property type="component" value="Unassembled WGS sequence"/>
</dbReference>
<dbReference type="OrthoDB" id="5673at2759"/>